<accession>A0A4V2PHM6</accession>
<dbReference type="Proteomes" id="UP000295560">
    <property type="component" value="Unassembled WGS sequence"/>
</dbReference>
<name>A0A4V2PHM6_PSEEN</name>
<gene>
    <name evidence="1" type="ORF">EV378_5317</name>
</gene>
<dbReference type="RefSeq" id="WP_132430092.1">
    <property type="nucleotide sequence ID" value="NZ_SMFZ01000002.1"/>
</dbReference>
<evidence type="ECO:0000313" key="2">
    <source>
        <dbReference type="Proteomes" id="UP000295560"/>
    </source>
</evidence>
<dbReference type="OrthoDB" id="3578031at2"/>
<proteinExistence type="predicted"/>
<dbReference type="AlphaFoldDB" id="A0A4V2PHM6"/>
<keyword evidence="2" id="KW-1185">Reference proteome</keyword>
<comment type="caution">
    <text evidence="1">The sequence shown here is derived from an EMBL/GenBank/DDBJ whole genome shotgun (WGS) entry which is preliminary data.</text>
</comment>
<evidence type="ECO:0000313" key="1">
    <source>
        <dbReference type="EMBL" id="TCK21336.1"/>
    </source>
</evidence>
<organism evidence="1 2">
    <name type="scientific">Pseudonocardia endophytica</name>
    <dbReference type="NCBI Taxonomy" id="401976"/>
    <lineage>
        <taxon>Bacteria</taxon>
        <taxon>Bacillati</taxon>
        <taxon>Actinomycetota</taxon>
        <taxon>Actinomycetes</taxon>
        <taxon>Pseudonocardiales</taxon>
        <taxon>Pseudonocardiaceae</taxon>
        <taxon>Pseudonocardia</taxon>
    </lineage>
</organism>
<protein>
    <submittedName>
        <fullName evidence="1">Uncharacterized protein</fullName>
    </submittedName>
</protein>
<reference evidence="1 2" key="1">
    <citation type="submission" date="2019-03" db="EMBL/GenBank/DDBJ databases">
        <title>Sequencing the genomes of 1000 actinobacteria strains.</title>
        <authorList>
            <person name="Klenk H.-P."/>
        </authorList>
    </citation>
    <scope>NUCLEOTIDE SEQUENCE [LARGE SCALE GENOMIC DNA]</scope>
    <source>
        <strain evidence="1 2">DSM 44969</strain>
    </source>
</reference>
<sequence length="65" mass="7050">MNTDLSPADLDGGALDAVTDLETRIGAPVVAYRDSSPYARLDDEQLAQLQATEQRLGLQLLAYQD</sequence>
<dbReference type="EMBL" id="SMFZ01000002">
    <property type="protein sequence ID" value="TCK21336.1"/>
    <property type="molecule type" value="Genomic_DNA"/>
</dbReference>